<reference evidence="6" key="1">
    <citation type="submission" date="2006-12" db="EMBL/GenBank/DDBJ databases">
        <title>Complete sequence of chromosome 1 of Verminephrobacter eiseniae EF01-2.</title>
        <authorList>
            <person name="Copeland A."/>
            <person name="Lucas S."/>
            <person name="Lapidus A."/>
            <person name="Barry K."/>
            <person name="Detter J.C."/>
            <person name="Glavina del Rio T."/>
            <person name="Dalin E."/>
            <person name="Tice H."/>
            <person name="Pitluck S."/>
            <person name="Chertkov O."/>
            <person name="Brettin T."/>
            <person name="Bruce D."/>
            <person name="Han C."/>
            <person name="Tapia R."/>
            <person name="Gilna P."/>
            <person name="Schmutz J."/>
            <person name="Larimer F."/>
            <person name="Land M."/>
            <person name="Hauser L."/>
            <person name="Kyrpides N."/>
            <person name="Kim E."/>
            <person name="Stahl D."/>
            <person name="Richardson P."/>
        </authorList>
    </citation>
    <scope>NUCLEOTIDE SEQUENCE [LARGE SCALE GENOMIC DNA]</scope>
    <source>
        <strain evidence="6">EF01-2</strain>
    </source>
</reference>
<keyword evidence="3" id="KW-0804">Transcription</keyword>
<gene>
    <name evidence="5" type="ordered locus">Veis_0180</name>
</gene>
<dbReference type="KEGG" id="vei:Veis_0180"/>
<dbReference type="STRING" id="391735.Veis_0180"/>
<keyword evidence="1" id="KW-0805">Transcription regulation</keyword>
<evidence type="ECO:0000256" key="2">
    <source>
        <dbReference type="ARBA" id="ARBA00023125"/>
    </source>
</evidence>
<organism evidence="5 6">
    <name type="scientific">Verminephrobacter eiseniae (strain EF01-2)</name>
    <dbReference type="NCBI Taxonomy" id="391735"/>
    <lineage>
        <taxon>Bacteria</taxon>
        <taxon>Pseudomonadati</taxon>
        <taxon>Pseudomonadota</taxon>
        <taxon>Betaproteobacteria</taxon>
        <taxon>Burkholderiales</taxon>
        <taxon>Comamonadaceae</taxon>
        <taxon>Verminephrobacter</taxon>
    </lineage>
</organism>
<protein>
    <submittedName>
        <fullName evidence="5">Transcriptional regulator, GntR family</fullName>
    </submittedName>
</protein>
<dbReference type="SUPFAM" id="SSF46785">
    <property type="entry name" value="Winged helix' DNA-binding domain"/>
    <property type="match status" value="1"/>
</dbReference>
<evidence type="ECO:0000313" key="5">
    <source>
        <dbReference type="EMBL" id="ABM55972.1"/>
    </source>
</evidence>
<keyword evidence="2" id="KW-0238">DNA-binding</keyword>
<dbReference type="EMBL" id="CP000542">
    <property type="protein sequence ID" value="ABM55972.1"/>
    <property type="molecule type" value="Genomic_DNA"/>
</dbReference>
<dbReference type="AlphaFoldDB" id="A1WEB5"/>
<evidence type="ECO:0000256" key="1">
    <source>
        <dbReference type="ARBA" id="ARBA00023015"/>
    </source>
</evidence>
<evidence type="ECO:0000313" key="6">
    <source>
        <dbReference type="Proteomes" id="UP000000374"/>
    </source>
</evidence>
<dbReference type="eggNOG" id="COG1802">
    <property type="taxonomic scope" value="Bacteria"/>
</dbReference>
<dbReference type="GO" id="GO:0003700">
    <property type="term" value="F:DNA-binding transcription factor activity"/>
    <property type="evidence" value="ECO:0007669"/>
    <property type="project" value="InterPro"/>
</dbReference>
<dbReference type="InterPro" id="IPR036390">
    <property type="entry name" value="WH_DNA-bd_sf"/>
</dbReference>
<dbReference type="Pfam" id="PF00392">
    <property type="entry name" value="GntR"/>
    <property type="match status" value="1"/>
</dbReference>
<dbReference type="HOGENOM" id="CLU_1958634_0_0_4"/>
<dbReference type="SMART" id="SM00345">
    <property type="entry name" value="HTH_GNTR"/>
    <property type="match status" value="1"/>
</dbReference>
<dbReference type="GO" id="GO:0003677">
    <property type="term" value="F:DNA binding"/>
    <property type="evidence" value="ECO:0007669"/>
    <property type="project" value="UniProtKB-KW"/>
</dbReference>
<name>A1WEB5_VEREI</name>
<dbReference type="InterPro" id="IPR000524">
    <property type="entry name" value="Tscrpt_reg_HTH_GntR"/>
</dbReference>
<dbReference type="PANTHER" id="PTHR43537">
    <property type="entry name" value="TRANSCRIPTIONAL REGULATOR, GNTR FAMILY"/>
    <property type="match status" value="1"/>
</dbReference>
<dbReference type="PANTHER" id="PTHR43537:SF49">
    <property type="entry name" value="TRANSCRIPTIONAL REGULATORY PROTEIN"/>
    <property type="match status" value="1"/>
</dbReference>
<dbReference type="InterPro" id="IPR036388">
    <property type="entry name" value="WH-like_DNA-bd_sf"/>
</dbReference>
<dbReference type="Gene3D" id="1.10.10.10">
    <property type="entry name" value="Winged helix-like DNA-binding domain superfamily/Winged helix DNA-binding domain"/>
    <property type="match status" value="1"/>
</dbReference>
<accession>A1WEB5</accession>
<dbReference type="Proteomes" id="UP000000374">
    <property type="component" value="Chromosome"/>
</dbReference>
<feature type="domain" description="HTH gntR-type" evidence="4">
    <location>
        <begin position="1"/>
        <end position="65"/>
    </location>
</feature>
<proteinExistence type="predicted"/>
<keyword evidence="6" id="KW-1185">Reference proteome</keyword>
<evidence type="ECO:0000259" key="4">
    <source>
        <dbReference type="PROSITE" id="PS50949"/>
    </source>
</evidence>
<sequence length="128" mass="14577">MQAVIEAIEMDVIRGRILPRNRLIEDHLMEDYAAKRHVVRAALAQLQRLGVVVKPPHLGAHIRRFDAQSLRDLYHLRAVLHRAAGASMPLPVAPDRLMQVRHAAHHRTAVGGVREIPVEWMWVHVIPL</sequence>
<evidence type="ECO:0000256" key="3">
    <source>
        <dbReference type="ARBA" id="ARBA00023163"/>
    </source>
</evidence>
<dbReference type="PROSITE" id="PS50949">
    <property type="entry name" value="HTH_GNTR"/>
    <property type="match status" value="1"/>
</dbReference>